<accession>A0A2U3EC87</accession>
<reference evidence="5 6" key="1">
    <citation type="journal article" date="2016" name="Front. Microbiol.">
        <title>Genome and transcriptome sequences reveal the specific parasitism of the nematophagous Purpureocillium lilacinum 36-1.</title>
        <authorList>
            <person name="Xie J."/>
            <person name="Li S."/>
            <person name="Mo C."/>
            <person name="Xiao X."/>
            <person name="Peng D."/>
            <person name="Wang G."/>
            <person name="Xiao Y."/>
        </authorList>
    </citation>
    <scope>NUCLEOTIDE SEQUENCE [LARGE SCALE GENOMIC DNA]</scope>
    <source>
        <strain evidence="5 6">36-1</strain>
    </source>
</reference>
<dbReference type="GO" id="GO:0016747">
    <property type="term" value="F:acyltransferase activity, transferring groups other than amino-acyl groups"/>
    <property type="evidence" value="ECO:0007669"/>
    <property type="project" value="InterPro"/>
</dbReference>
<evidence type="ECO:0000259" key="4">
    <source>
        <dbReference type="Pfam" id="PF13229"/>
    </source>
</evidence>
<dbReference type="Pfam" id="PF01757">
    <property type="entry name" value="Acyl_transf_3"/>
    <property type="match status" value="1"/>
</dbReference>
<dbReference type="Pfam" id="PF13229">
    <property type="entry name" value="Beta_helix"/>
    <property type="match status" value="1"/>
</dbReference>
<evidence type="ECO:0000256" key="2">
    <source>
        <dbReference type="SAM" id="SignalP"/>
    </source>
</evidence>
<dbReference type="SUPFAM" id="SSF51126">
    <property type="entry name" value="Pectin lyase-like"/>
    <property type="match status" value="1"/>
</dbReference>
<evidence type="ECO:0000313" key="5">
    <source>
        <dbReference type="EMBL" id="PWI72118.1"/>
    </source>
</evidence>
<dbReference type="Proteomes" id="UP000245956">
    <property type="component" value="Unassembled WGS sequence"/>
</dbReference>
<dbReference type="InterPro" id="IPR002656">
    <property type="entry name" value="Acyl_transf_3_dom"/>
</dbReference>
<name>A0A2U3EC87_PURLI</name>
<keyword evidence="5" id="KW-0808">Transferase</keyword>
<dbReference type="Gene3D" id="2.160.20.10">
    <property type="entry name" value="Single-stranded right-handed beta-helix, Pectin lyase-like"/>
    <property type="match status" value="1"/>
</dbReference>
<dbReference type="InterPro" id="IPR006626">
    <property type="entry name" value="PbH1"/>
</dbReference>
<dbReference type="SMART" id="SM00710">
    <property type="entry name" value="PbH1"/>
    <property type="match status" value="6"/>
</dbReference>
<dbReference type="InterPro" id="IPR050623">
    <property type="entry name" value="Glucan_succinyl_AcylTrfase"/>
</dbReference>
<dbReference type="InterPro" id="IPR011050">
    <property type="entry name" value="Pectin_lyase_fold/virulence"/>
</dbReference>
<protein>
    <submittedName>
        <fullName evidence="5">Acyltransferase 3</fullName>
    </submittedName>
</protein>
<evidence type="ECO:0000313" key="6">
    <source>
        <dbReference type="Proteomes" id="UP000245956"/>
    </source>
</evidence>
<organism evidence="5 6">
    <name type="scientific">Purpureocillium lilacinum</name>
    <name type="common">Paecilomyces lilacinus</name>
    <dbReference type="NCBI Taxonomy" id="33203"/>
    <lineage>
        <taxon>Eukaryota</taxon>
        <taxon>Fungi</taxon>
        <taxon>Dikarya</taxon>
        <taxon>Ascomycota</taxon>
        <taxon>Pezizomycotina</taxon>
        <taxon>Sordariomycetes</taxon>
        <taxon>Hypocreomycetidae</taxon>
        <taxon>Hypocreales</taxon>
        <taxon>Ophiocordycipitaceae</taxon>
        <taxon>Purpureocillium</taxon>
    </lineage>
</organism>
<feature type="region of interest" description="Disordered" evidence="1">
    <location>
        <begin position="822"/>
        <end position="842"/>
    </location>
</feature>
<feature type="domain" description="Right handed beta helix" evidence="4">
    <location>
        <begin position="237"/>
        <end position="378"/>
    </location>
</feature>
<dbReference type="PANTHER" id="PTHR36927">
    <property type="entry name" value="BLR4337 PROTEIN"/>
    <property type="match status" value="1"/>
</dbReference>
<feature type="domain" description="Acyltransferase 3" evidence="3">
    <location>
        <begin position="660"/>
        <end position="1069"/>
    </location>
</feature>
<dbReference type="InterPro" id="IPR012334">
    <property type="entry name" value="Pectin_lyas_fold"/>
</dbReference>
<feature type="chain" id="PRO_5015682438" evidence="2">
    <location>
        <begin position="18"/>
        <end position="1093"/>
    </location>
</feature>
<gene>
    <name evidence="5" type="ORF">PCL_10741</name>
</gene>
<dbReference type="InterPro" id="IPR039448">
    <property type="entry name" value="Beta_helix"/>
</dbReference>
<dbReference type="AlphaFoldDB" id="A0A2U3EC87"/>
<keyword evidence="2" id="KW-0732">Signal</keyword>
<evidence type="ECO:0000259" key="3">
    <source>
        <dbReference type="Pfam" id="PF01757"/>
    </source>
</evidence>
<sequence length="1093" mass="114586">MVAIKISLALLCLGVAAKDYHFDGSAASNGDGSVSSPFNTLTGVRDLHLSAGDNILLRRGTNFTQALELRAGGSATSPITIQPYGDNGSARPVVAAQPAQLSSILIDSASHVVVQDIEVTNRGDNKTARRGVYVYAKDAGEVKGITLRGLYIHNVEGYMPSTTTGGLPVGKYANASGGIVIEAAGNSTPTYFTDVLVEDNVIEAVGRQGIYTWTNWCRRDALAQFWYTLCTQNWYPSTGLRIRGNRLTNIGGDGIVVKGHVGALTEGNRVTTFNNGSGGNNAGIWAANSDDSVFRRNVVSGGKTTKDGMSYDVDHSTSGTVFEYNVSHDNEGGFFLLCPYDKPTRNFTIRYNLSVNDRARVFQICSGNLVGGKIYKNTVIVGDGLSPQLVTAPKGLSLDVMLADNIVRKSGAGRVGWTLDSPQFNVTRNAFYGAIDTYAGAVGSVTAAPGLAAPGLRDPNAYRLLTGSPALGSAIDVSGDARADFFGNPTAAHKNLGFYSGGGTNVPQWISAFDDGSLSGWSTTGAVSVVADPAGDLGKSVQVAAGGTLTRAVTAAPSLHLDARVRVSRAGSGASVSLGTHSVSLGGVVPADVGAWLVLELTVTAAGASAVLDGKPVAVAAKTGGSGVAIAAGQATLFVDDVFVRGTMATSNGIITLRRHDLDNLRTFLTGLVVVHHTSCCYGGPGDGPYASPLAATASSAATAPLLYLNAFDQSFFMGLFFWISGRVSAQSLRRADATSRTRWGFVRSKLLRLGLPSVAYTLVVHPAVVVAALPRWTLPLVRRRLADYFATVNGVKGPVWYTANLLLLDLAAALTVPNQARRSSSCGAGESAKEQQPTDRSAPRRLPFWYDVARRWGWVGVAGASFLVRLRYPVGATIKPIALQPCYAAQYIFAYAMGFASLGLEPTFTGPFAPDPAPADRVPSAAGRRLITASLVSLASLPLIWLLPRLLTSGAHSAPHAPQGIEMASVLGGWNLYALLHAVWNEASFVLVGPALMAYFEASHGAAATSALFQAKDSYGAFLLHMAVSVLVEKALDALLTSRPFGALVNCAAWRASGMVVMTGVAGALNVVGSFATAKFLLSKLPVLRRIV</sequence>
<dbReference type="PANTHER" id="PTHR36927:SF4">
    <property type="entry name" value="BLR5718 PROTEIN"/>
    <property type="match status" value="1"/>
</dbReference>
<comment type="caution">
    <text evidence="5">The sequence shown here is derived from an EMBL/GenBank/DDBJ whole genome shotgun (WGS) entry which is preliminary data.</text>
</comment>
<dbReference type="EMBL" id="LCWV01000006">
    <property type="protein sequence ID" value="PWI72118.1"/>
    <property type="molecule type" value="Genomic_DNA"/>
</dbReference>
<proteinExistence type="predicted"/>
<feature type="signal peptide" evidence="2">
    <location>
        <begin position="1"/>
        <end position="17"/>
    </location>
</feature>
<evidence type="ECO:0000256" key="1">
    <source>
        <dbReference type="SAM" id="MobiDB-lite"/>
    </source>
</evidence>
<keyword evidence="5" id="KW-0012">Acyltransferase</keyword>